<dbReference type="InterPro" id="IPR019079">
    <property type="entry name" value="Capsule_synth_CapA"/>
</dbReference>
<dbReference type="Pfam" id="PF09587">
    <property type="entry name" value="PGA_cap"/>
    <property type="match status" value="1"/>
</dbReference>
<evidence type="ECO:0000259" key="2">
    <source>
        <dbReference type="SMART" id="SM00854"/>
    </source>
</evidence>
<comment type="caution">
    <text evidence="3">The sequence shown here is derived from an EMBL/GenBank/DDBJ whole genome shotgun (WGS) entry which is preliminary data.</text>
</comment>
<dbReference type="Proteomes" id="UP000800093">
    <property type="component" value="Unassembled WGS sequence"/>
</dbReference>
<protein>
    <submittedName>
        <fullName evidence="3">Polyglutamate biosynthesis protein</fullName>
    </submittedName>
</protein>
<dbReference type="EMBL" id="ML986723">
    <property type="protein sequence ID" value="KAF2259041.1"/>
    <property type="molecule type" value="Genomic_DNA"/>
</dbReference>
<dbReference type="CDD" id="cd07381">
    <property type="entry name" value="MPP_CapA"/>
    <property type="match status" value="1"/>
</dbReference>
<dbReference type="AlphaFoldDB" id="A0A9P4JZ53"/>
<reference evidence="4" key="1">
    <citation type="journal article" date="2020" name="Stud. Mycol.">
        <title>101 Dothideomycetes genomes: A test case for predicting lifestyles and emergence of pathogens.</title>
        <authorList>
            <person name="Haridas S."/>
            <person name="Albert R."/>
            <person name="Binder M."/>
            <person name="Bloem J."/>
            <person name="LaButti K."/>
            <person name="Salamov A."/>
            <person name="Andreopoulos B."/>
            <person name="Baker S."/>
            <person name="Barry K."/>
            <person name="Bills G."/>
            <person name="Bluhm B."/>
            <person name="Cannon C."/>
            <person name="Castanera R."/>
            <person name="Culley D."/>
            <person name="Daum C."/>
            <person name="Ezra D."/>
            <person name="Gonzalez J."/>
            <person name="Henrissat B."/>
            <person name="Kuo A."/>
            <person name="Liang C."/>
            <person name="Lipzen A."/>
            <person name="Lutzoni F."/>
            <person name="Magnuson J."/>
            <person name="Mondo S."/>
            <person name="Nolan M."/>
            <person name="Ohm R."/>
            <person name="Pangilinan J."/>
            <person name="Park H.-J."/>
            <person name="Ramirez L."/>
            <person name="Alfaro M."/>
            <person name="Sun H."/>
            <person name="Tritt A."/>
            <person name="Yoshinaga Y."/>
            <person name="Zwiers L.-H."/>
            <person name="Turgeon B."/>
            <person name="Goodwin S."/>
            <person name="Spatafora J."/>
            <person name="Crous P."/>
            <person name="Grigoriev I."/>
        </authorList>
    </citation>
    <scope>NUCLEOTIDE SEQUENCE [LARGE SCALE GENOMIC DNA]</scope>
    <source>
        <strain evidence="4">CBS 304.66</strain>
    </source>
</reference>
<organism evidence="3 4">
    <name type="scientific">Lojkania enalia</name>
    <dbReference type="NCBI Taxonomy" id="147567"/>
    <lineage>
        <taxon>Eukaryota</taxon>
        <taxon>Fungi</taxon>
        <taxon>Dikarya</taxon>
        <taxon>Ascomycota</taxon>
        <taxon>Pezizomycotina</taxon>
        <taxon>Dothideomycetes</taxon>
        <taxon>Pleosporomycetidae</taxon>
        <taxon>Pleosporales</taxon>
        <taxon>Pleosporales incertae sedis</taxon>
        <taxon>Lojkania</taxon>
    </lineage>
</organism>
<name>A0A9P4JZ53_9PLEO</name>
<dbReference type="SMART" id="SM00854">
    <property type="entry name" value="PGA_cap"/>
    <property type="match status" value="1"/>
</dbReference>
<dbReference type="OrthoDB" id="189619at2759"/>
<evidence type="ECO:0000256" key="1">
    <source>
        <dbReference type="ARBA" id="ARBA00005662"/>
    </source>
</evidence>
<dbReference type="InterPro" id="IPR029052">
    <property type="entry name" value="Metallo-depent_PP-like"/>
</dbReference>
<evidence type="ECO:0000313" key="3">
    <source>
        <dbReference type="EMBL" id="KAF2259041.1"/>
    </source>
</evidence>
<gene>
    <name evidence="3" type="ORF">CC78DRAFT_525331</name>
</gene>
<keyword evidence="4" id="KW-1185">Reference proteome</keyword>
<evidence type="ECO:0000313" key="4">
    <source>
        <dbReference type="Proteomes" id="UP000800093"/>
    </source>
</evidence>
<dbReference type="InterPro" id="IPR052169">
    <property type="entry name" value="CW_Biosynth-Accessory"/>
</dbReference>
<feature type="domain" description="Capsule synthesis protein CapA" evidence="2">
    <location>
        <begin position="8"/>
        <end position="275"/>
    </location>
</feature>
<dbReference type="PANTHER" id="PTHR33393:SF11">
    <property type="entry name" value="POLYGLUTAMINE SYNTHESIS ACCESSORY PROTEIN RV0574C-RELATED"/>
    <property type="match status" value="1"/>
</dbReference>
<dbReference type="SUPFAM" id="SSF56300">
    <property type="entry name" value="Metallo-dependent phosphatases"/>
    <property type="match status" value="1"/>
</dbReference>
<dbReference type="PANTHER" id="PTHR33393">
    <property type="entry name" value="POLYGLUTAMINE SYNTHESIS ACCESSORY PROTEIN RV0574C-RELATED"/>
    <property type="match status" value="1"/>
</dbReference>
<comment type="similarity">
    <text evidence="1">Belongs to the CapA family.</text>
</comment>
<accession>A0A9P4JZ53</accession>
<dbReference type="Gene3D" id="3.60.21.10">
    <property type="match status" value="1"/>
</dbReference>
<proteinExistence type="inferred from homology"/>
<sequence>MAPPARFQLNLVGDVMLGRLIDQLLPTHVHCPEDAAHVANFVEGSPYLRNYGFKTPWGNTLPLFHAAHFNLINLETSVTTHPIPWPNKVFNYRMHPTNVQCLKEARINYATLANNHTLDFSREGLLETVRAAKHAGIAFAGAGETQDEARRPAVLQLKDKDTAYNIHVYAASDHPHDWSEVPNFHLIDYQPATRSRLKALLTSAPQRPDLSIFSVHWGPNYAWTPADEIRSLAHFLIDECDIDLVHGHSSHHIQGVEVYKEKLIIYGCGDFVDDYAVNATYRNDLSAIWRVGVETSSGPSGKRLRVERLEVFPCRIKRFQANLLEEGDADHSWVSNKLRELSKHLGTEIRKDLGEDGKIILAIR</sequence>